<protein>
    <submittedName>
        <fullName evidence="5">8537_t:CDS:1</fullName>
    </submittedName>
</protein>
<keyword evidence="6" id="KW-1185">Reference proteome</keyword>
<comment type="subcellular location">
    <subcellularLocation>
        <location evidence="1">Host cell</location>
    </subcellularLocation>
    <subcellularLocation>
        <location evidence="2">Secreted</location>
    </subcellularLocation>
</comment>
<dbReference type="Proteomes" id="UP000789739">
    <property type="component" value="Unassembled WGS sequence"/>
</dbReference>
<evidence type="ECO:0000256" key="1">
    <source>
        <dbReference type="ARBA" id="ARBA00004340"/>
    </source>
</evidence>
<feature type="domain" description="Crinkler effector protein N-terminal" evidence="4">
    <location>
        <begin position="3"/>
        <end position="99"/>
    </location>
</feature>
<dbReference type="Pfam" id="PF20147">
    <property type="entry name" value="Crinkler"/>
    <property type="match status" value="1"/>
</dbReference>
<name>A0A9N9HBN3_9GLOM</name>
<dbReference type="AlphaFoldDB" id="A0A9N9HBN3"/>
<comment type="caution">
    <text evidence="5">The sequence shown here is derived from an EMBL/GenBank/DDBJ whole genome shotgun (WGS) entry which is preliminary data.</text>
</comment>
<proteinExistence type="predicted"/>
<accession>A0A9N9HBN3</accession>
<gene>
    <name evidence="5" type="ORF">PBRASI_LOCUS10819</name>
</gene>
<dbReference type="OrthoDB" id="2393404at2759"/>
<evidence type="ECO:0000256" key="3">
    <source>
        <dbReference type="ARBA" id="ARBA00022525"/>
    </source>
</evidence>
<evidence type="ECO:0000256" key="2">
    <source>
        <dbReference type="ARBA" id="ARBA00004613"/>
    </source>
</evidence>
<dbReference type="GO" id="GO:0043657">
    <property type="term" value="C:host cell"/>
    <property type="evidence" value="ECO:0007669"/>
    <property type="project" value="UniProtKB-SubCell"/>
</dbReference>
<organism evidence="5 6">
    <name type="scientific">Paraglomus brasilianum</name>
    <dbReference type="NCBI Taxonomy" id="144538"/>
    <lineage>
        <taxon>Eukaryota</taxon>
        <taxon>Fungi</taxon>
        <taxon>Fungi incertae sedis</taxon>
        <taxon>Mucoromycota</taxon>
        <taxon>Glomeromycotina</taxon>
        <taxon>Glomeromycetes</taxon>
        <taxon>Paraglomerales</taxon>
        <taxon>Paraglomeraceae</taxon>
        <taxon>Paraglomus</taxon>
    </lineage>
</organism>
<keyword evidence="3" id="KW-0964">Secreted</keyword>
<evidence type="ECO:0000313" key="6">
    <source>
        <dbReference type="Proteomes" id="UP000789739"/>
    </source>
</evidence>
<evidence type="ECO:0000313" key="5">
    <source>
        <dbReference type="EMBL" id="CAG8661716.1"/>
    </source>
</evidence>
<dbReference type="InterPro" id="IPR045379">
    <property type="entry name" value="Crinkler_N"/>
</dbReference>
<reference evidence="5" key="1">
    <citation type="submission" date="2021-06" db="EMBL/GenBank/DDBJ databases">
        <authorList>
            <person name="Kallberg Y."/>
            <person name="Tangrot J."/>
            <person name="Rosling A."/>
        </authorList>
    </citation>
    <scope>NUCLEOTIDE SEQUENCE</scope>
    <source>
        <strain evidence="5">BR232B</strain>
    </source>
</reference>
<sequence length="421" mass="47084">MSVTLFCIFQGASEASEAFPVDINRSLTVGHLKDAIKAKKPNDFAGIDANKLKLWKVEIPSNHKDLIQGQLVLDDELLAVDEIQEHWTAPKSKHIHIIIGIPLVTLTNLCFSFLLNTAQVIAESRVETDDSGSIMKKIDQLRTKNDQLETKIDQLGTTLGDVYELSARSEASKIHGPHYTSKFEIVDLNGLVRLALPRKILPSESPKYSSQAFVSSYRVHKLSNYIYVNRMREKLESSIKFIRTLPISDSDYIKNLYNLAEKAGVALKQWRSHEHNSTSSNNKLYLANTPSLGIMLMTSYVLDAEKAIENNQAPFNTVLDVDFRGRTCGSNMSDMTVELGEIKLSSGSKAIKKAYRQLLLRLAVLGFVIEAMGDDFKCNLIGKIFVPRTSEIEIQSSWKDGITFPSSTNCHVDIVVIGEKY</sequence>
<dbReference type="GO" id="GO:0005576">
    <property type="term" value="C:extracellular region"/>
    <property type="evidence" value="ECO:0007669"/>
    <property type="project" value="UniProtKB-SubCell"/>
</dbReference>
<evidence type="ECO:0000259" key="4">
    <source>
        <dbReference type="Pfam" id="PF20147"/>
    </source>
</evidence>
<dbReference type="EMBL" id="CAJVPI010003745">
    <property type="protein sequence ID" value="CAG8661716.1"/>
    <property type="molecule type" value="Genomic_DNA"/>
</dbReference>